<evidence type="ECO:0000313" key="2">
    <source>
        <dbReference type="Proteomes" id="UP000295438"/>
    </source>
</evidence>
<accession>A0A4R5V9S5</accession>
<reference evidence="1 2" key="1">
    <citation type="submission" date="2019-03" db="EMBL/GenBank/DDBJ databases">
        <title>Algoriphagus aquimaris sp. nov., isolated form marine sediment in Pohang, Korea.</title>
        <authorList>
            <person name="Kim J."/>
            <person name="Yoon S.-H."/>
            <person name="Lee S.-S."/>
        </authorList>
    </citation>
    <scope>NUCLEOTIDE SEQUENCE [LARGE SCALE GENOMIC DNA]</scope>
    <source>
        <strain evidence="1 2">F21</strain>
    </source>
</reference>
<dbReference type="EMBL" id="SMUW01000026">
    <property type="protein sequence ID" value="TDK48902.1"/>
    <property type="molecule type" value="Genomic_DNA"/>
</dbReference>
<dbReference type="RefSeq" id="WP_133389871.1">
    <property type="nucleotide sequence ID" value="NZ_SMUW01000026.1"/>
</dbReference>
<dbReference type="AlphaFoldDB" id="A0A4R5V9S5"/>
<gene>
    <name evidence="1" type="ORF">E1898_03765</name>
</gene>
<comment type="caution">
    <text evidence="1">The sequence shown here is derived from an EMBL/GenBank/DDBJ whole genome shotgun (WGS) entry which is preliminary data.</text>
</comment>
<keyword evidence="2" id="KW-1185">Reference proteome</keyword>
<dbReference type="Proteomes" id="UP000295438">
    <property type="component" value="Unassembled WGS sequence"/>
</dbReference>
<protein>
    <submittedName>
        <fullName evidence="1">Transporter</fullName>
    </submittedName>
</protein>
<evidence type="ECO:0000313" key="1">
    <source>
        <dbReference type="EMBL" id="TDK48902.1"/>
    </source>
</evidence>
<sequence length="254" mass="26803">MASNKGYAQEQNGASADDLAKQLQNPVASLISVPFQNNFDFGVGPSDGFRYTLNFQPVIPISISENWNLISRVIVPVVSQKDVFGESGSQTGLSDVLLSGFFSPKEPTSGGLIWGVGPAILVPTATNNLLGTEKFGLGPTAVALKQSGMTSFGALINHIWSVAGNSDRADVNATFFQPFVAQNFAGGKAITLNTELSQNWTAKTTSGTINLVGSKVLMLGKQASQIAIGPRIHYGDGNPASWGVRAVFVLLFPK</sequence>
<organism evidence="1 2">
    <name type="scientific">Algoriphagus formosus</name>
    <dbReference type="NCBI Taxonomy" id="2007308"/>
    <lineage>
        <taxon>Bacteria</taxon>
        <taxon>Pseudomonadati</taxon>
        <taxon>Bacteroidota</taxon>
        <taxon>Cytophagia</taxon>
        <taxon>Cytophagales</taxon>
        <taxon>Cyclobacteriaceae</taxon>
        <taxon>Algoriphagus</taxon>
    </lineage>
</organism>
<proteinExistence type="predicted"/>
<name>A0A4R5V9S5_9BACT</name>